<feature type="region of interest" description="Disordered" evidence="1">
    <location>
        <begin position="47"/>
        <end position="86"/>
    </location>
</feature>
<comment type="caution">
    <text evidence="2">The sequence shown here is derived from an EMBL/GenBank/DDBJ whole genome shotgun (WGS) entry which is preliminary data.</text>
</comment>
<gene>
    <name evidence="2" type="ORF">LCGC14_1761600</name>
</gene>
<reference evidence="2" key="1">
    <citation type="journal article" date="2015" name="Nature">
        <title>Complex archaea that bridge the gap between prokaryotes and eukaryotes.</title>
        <authorList>
            <person name="Spang A."/>
            <person name="Saw J.H."/>
            <person name="Jorgensen S.L."/>
            <person name="Zaremba-Niedzwiedzka K."/>
            <person name="Martijn J."/>
            <person name="Lind A.E."/>
            <person name="van Eijk R."/>
            <person name="Schleper C."/>
            <person name="Guy L."/>
            <person name="Ettema T.J."/>
        </authorList>
    </citation>
    <scope>NUCLEOTIDE SEQUENCE</scope>
</reference>
<sequence length="352" mass="37636">MGFLARPQQEELTEEQIRERIRQRRGGVSAGVQDAALTEEEVRAQIRERRGPEPLPVAKPIVITQPREPLEPAVEEPQRYPAKPLPYRGFIRGSKAGAQPGLRDYGAQLKAMAQGIRDFFTSAGAGRPEEPIGAPAAADVTLGATGLTPIEQAQLRGAPTEPEREPRAAGERPYESRLETGSRAQLIQQQKDLAARSLPSRVAFALGAGTIRFAEAVINPLDQDQRTFTRRLENLQTGGGLTAPLDEHRNFLVQFGVGLAEYVPTLVALGATGVLGAAGAVTATTRAAIVGALEQRFGKRLAIRIFQEALKESAEEGLSVALFEAVIGRGAGTGVKGRLQVFGEEVLAETGG</sequence>
<protein>
    <submittedName>
        <fullName evidence="2">Uncharacterized protein</fullName>
    </submittedName>
</protein>
<accession>A0A0F9K0H8</accession>
<dbReference type="EMBL" id="LAZR01016396">
    <property type="protein sequence ID" value="KKM04703.1"/>
    <property type="molecule type" value="Genomic_DNA"/>
</dbReference>
<feature type="non-terminal residue" evidence="2">
    <location>
        <position position="352"/>
    </location>
</feature>
<organism evidence="2">
    <name type="scientific">marine sediment metagenome</name>
    <dbReference type="NCBI Taxonomy" id="412755"/>
    <lineage>
        <taxon>unclassified sequences</taxon>
        <taxon>metagenomes</taxon>
        <taxon>ecological metagenomes</taxon>
    </lineage>
</organism>
<name>A0A0F9K0H8_9ZZZZ</name>
<evidence type="ECO:0000313" key="2">
    <source>
        <dbReference type="EMBL" id="KKM04703.1"/>
    </source>
</evidence>
<dbReference type="AlphaFoldDB" id="A0A0F9K0H8"/>
<feature type="compositionally biased region" description="Basic and acidic residues" evidence="1">
    <location>
        <begin position="161"/>
        <end position="180"/>
    </location>
</feature>
<proteinExistence type="predicted"/>
<evidence type="ECO:0000256" key="1">
    <source>
        <dbReference type="SAM" id="MobiDB-lite"/>
    </source>
</evidence>
<feature type="region of interest" description="Disordered" evidence="1">
    <location>
        <begin position="151"/>
        <end position="181"/>
    </location>
</feature>